<protein>
    <submittedName>
        <fullName evidence="4">FecR domain-containing protein</fullName>
    </submittedName>
</protein>
<comment type="caution">
    <text evidence="4">The sequence shown here is derived from an EMBL/GenBank/DDBJ whole genome shotgun (WGS) entry which is preliminary data.</text>
</comment>
<dbReference type="Pfam" id="PF16344">
    <property type="entry name" value="FecR_C"/>
    <property type="match status" value="1"/>
</dbReference>
<dbReference type="InterPro" id="IPR012373">
    <property type="entry name" value="Ferrdict_sens_TM"/>
</dbReference>
<evidence type="ECO:0000259" key="2">
    <source>
        <dbReference type="Pfam" id="PF04773"/>
    </source>
</evidence>
<accession>A0A8J7IXA6</accession>
<evidence type="ECO:0000313" key="4">
    <source>
        <dbReference type="EMBL" id="MBJ6368920.1"/>
    </source>
</evidence>
<keyword evidence="1" id="KW-1133">Transmembrane helix</keyword>
<dbReference type="PANTHER" id="PTHR30273">
    <property type="entry name" value="PERIPLASMIC SIGNAL SENSOR AND SIGMA FACTOR ACTIVATOR FECR-RELATED"/>
    <property type="match status" value="1"/>
</dbReference>
<feature type="domain" description="Protein FecR C-terminal" evidence="3">
    <location>
        <begin position="328"/>
        <end position="396"/>
    </location>
</feature>
<feature type="domain" description="FecR protein" evidence="2">
    <location>
        <begin position="185"/>
        <end position="279"/>
    </location>
</feature>
<keyword evidence="1" id="KW-0812">Transmembrane</keyword>
<keyword evidence="1" id="KW-0472">Membrane</keyword>
<gene>
    <name evidence="4" type="ORF">JF259_12555</name>
</gene>
<dbReference type="Pfam" id="PF04773">
    <property type="entry name" value="FecR"/>
    <property type="match status" value="1"/>
</dbReference>
<dbReference type="GO" id="GO:0016989">
    <property type="term" value="F:sigma factor antagonist activity"/>
    <property type="evidence" value="ECO:0007669"/>
    <property type="project" value="TreeGrafter"/>
</dbReference>
<dbReference type="AlphaFoldDB" id="A0A8J7IXA6"/>
<dbReference type="Proteomes" id="UP000610931">
    <property type="component" value="Unassembled WGS sequence"/>
</dbReference>
<dbReference type="EMBL" id="JAELVQ010000017">
    <property type="protein sequence ID" value="MBJ6368920.1"/>
    <property type="molecule type" value="Genomic_DNA"/>
</dbReference>
<proteinExistence type="predicted"/>
<organism evidence="4 5">
    <name type="scientific">Snuella sedimenti</name>
    <dbReference type="NCBI Taxonomy" id="2798802"/>
    <lineage>
        <taxon>Bacteria</taxon>
        <taxon>Pseudomonadati</taxon>
        <taxon>Bacteroidota</taxon>
        <taxon>Flavobacteriia</taxon>
        <taxon>Flavobacteriales</taxon>
        <taxon>Flavobacteriaceae</taxon>
        <taxon>Snuella</taxon>
    </lineage>
</organism>
<keyword evidence="5" id="KW-1185">Reference proteome</keyword>
<evidence type="ECO:0000256" key="1">
    <source>
        <dbReference type="SAM" id="Phobius"/>
    </source>
</evidence>
<sequence>MSKVNDHILKLIAAYTANNISKSQLNDLQKWLQEVPENKQLFADYLQLYKKSQRIGFIEHIDIDNAWKSVVEKLERPLAPKAKTTGSKLRSLSVMRGIFKYAAVVVFLLGIGYLLQKAYFNKPSESVFPSENITLQLEDGSIEIIKLNTSSNIVDAKGNIIVSQKGNQLVYTSETDKDTLVYNTLTVPYGKRFKIMLSDGTNVNLNAGTSLKYPVKFIKGENRQVFLDGEAYFDVAKDANHPFVVNANAIDVRVLGTQFNVSSYPEDETISTVLVEGAVSVHNKKVPYKPETATYLKPGFKAAWDKKYNSISIDKADVEMHTAWISGKIIFRHIPFDDIVRKLERHYNVVIKNNNKDLGKDFITATFDIETIEQVFKYINELHPIDYTIKNNLITIN</sequence>
<dbReference type="FunFam" id="2.60.120.1440:FF:000001">
    <property type="entry name" value="Putative anti-sigma factor"/>
    <property type="match status" value="1"/>
</dbReference>
<evidence type="ECO:0000259" key="3">
    <source>
        <dbReference type="Pfam" id="PF16344"/>
    </source>
</evidence>
<dbReference type="Gene3D" id="3.55.50.30">
    <property type="match status" value="1"/>
</dbReference>
<feature type="transmembrane region" description="Helical" evidence="1">
    <location>
        <begin position="98"/>
        <end position="115"/>
    </location>
</feature>
<dbReference type="InterPro" id="IPR032508">
    <property type="entry name" value="FecR_C"/>
</dbReference>
<dbReference type="InterPro" id="IPR006860">
    <property type="entry name" value="FecR"/>
</dbReference>
<dbReference type="Gene3D" id="2.60.120.1440">
    <property type="match status" value="1"/>
</dbReference>
<reference evidence="4" key="1">
    <citation type="submission" date="2020-12" db="EMBL/GenBank/DDBJ databases">
        <title>Snuella sp. nov., isolated from sediment in Incheon.</title>
        <authorList>
            <person name="Kim W."/>
        </authorList>
    </citation>
    <scope>NUCLEOTIDE SEQUENCE</scope>
    <source>
        <strain evidence="4">CAU 1569</strain>
    </source>
</reference>
<dbReference type="RefSeq" id="WP_199115682.1">
    <property type="nucleotide sequence ID" value="NZ_JAELVQ010000017.1"/>
</dbReference>
<dbReference type="PANTHER" id="PTHR30273:SF2">
    <property type="entry name" value="PROTEIN FECR"/>
    <property type="match status" value="1"/>
</dbReference>
<name>A0A8J7IXA6_9FLAO</name>
<evidence type="ECO:0000313" key="5">
    <source>
        <dbReference type="Proteomes" id="UP000610931"/>
    </source>
</evidence>